<dbReference type="InterPro" id="IPR013783">
    <property type="entry name" value="Ig-like_fold"/>
</dbReference>
<evidence type="ECO:0000313" key="7">
    <source>
        <dbReference type="EMBL" id="WOK07166.1"/>
    </source>
</evidence>
<feature type="domain" description="Cadherin" evidence="6">
    <location>
        <begin position="563"/>
        <end position="665"/>
    </location>
</feature>
<feature type="domain" description="Cadherin" evidence="6">
    <location>
        <begin position="393"/>
        <end position="461"/>
    </location>
</feature>
<dbReference type="EMBL" id="CP136051">
    <property type="protein sequence ID" value="WOK07166.1"/>
    <property type="molecule type" value="Genomic_DNA"/>
</dbReference>
<feature type="domain" description="Cadherin" evidence="6">
    <location>
        <begin position="775"/>
        <end position="875"/>
    </location>
</feature>
<keyword evidence="2" id="KW-0677">Repeat</keyword>
<name>A0ABZ0IRG2_9BACT</name>
<sequence length="1219" mass="130053">MKNRLAIAAFLVNLAFTAFSQPVIKPDQILTIDENSAEGVEVGSVKITHSYINQITSTNQTTHLLKTDGSLWSWGYNFDGVSGIGTNVETLIPTKVGTENNWQSVDQGVGFAVGTKTNGEVFAWGVEYYGDENTETDYDLNTFFTAVKVTGTSDWDMVAAGYICQLGIKQDGTIWFWGGSNRGESGIGSSNFSSKTPVQIGADTDWKFVDSEIWVNYALKSNGTLWSWGAVYGSNLGLGITDTNIDVTAPTQVGSDADWKIVAGDEYTAYGIKDDGTLYKWGSTVNQFGSDADWADVEYYGAGNGNRAIGLKTNGTLWAWGKNDKGQVGDGTTTDRDLPVQIGTDTDWVKIGESFAIKEDGSLWAWGINGHGQLGTETTTNLTTPTYIPPVGMRFEITAGNESGAFSVTDRGVIKVADASKLDFETSASYELTITATDDNQTSAEESVTINLNNINDGPVIDADQSVSLDENTENGTEVIAVVASDQDGDTVFENWTITSGNDSEAFAIDAETGIITVAGQAKLNFEEVSSFLIGVTVSDGTTVGSEGFLNITIVDKNEAPVVAAEQTGTVDENSLAGTEVALITATDEDAGAGLSNWQISSGNANGAFAINAATGQISVADGNQLDFETTPTIEIGVTVSDGTLTSSEAVVVITILDVNDPPIITVDQEGIIPENSANGTEVMQVQAAGGNTNTILKSWAITQGNIDGAFAVDPESGLLTVADGTKLNYEARPTYALELTVSDGVNVSEPRLVAISLSNVNEAPTGVSMSASAIDENLPVGSLVATLATADVDASDTFVYAFVEDGNANDNDSFVIASNQLLAKEKFDYEAKSNYTVRIKSTDAGGLSTEAQLAIGVNNINDVTLTTALSGPFCDEDSDGEIDLMISDAAPPLQIIWSTGSTDEDLVGLSAGNYDVTVTDSNGHSASATIELGTKAVYQPTIGLVTSDETGIRNKVVWDASESYNVNKFLIYRETSTAGEYEQIGFVESGSTTEFIDSESDARTQSYKYKVGVLDNCGTEGGLGDFHKTLHLTSSVGLDNSVNLSWNQYIGVDYSTISLYKGEGSAEKTLLTSLSASNNSFTDLDVEPDKVYQYVLEIVLNEPVSNSAIEETNSFRNNTTYTSIRSNNLVVRGVALGVRDEVRSTIYPNPSTGVININTNRGGKKKLVIKDLSGNVLRTFYSLDQMIELDVSFLKEGLYLMQIDSEKSEFIRFFKRDE</sequence>
<keyword evidence="4" id="KW-0472">Membrane</keyword>
<dbReference type="PANTHER" id="PTHR24027:SF442">
    <property type="entry name" value="PROTOCADHERIN-15 ISOFORM X1"/>
    <property type="match status" value="1"/>
</dbReference>
<feature type="domain" description="Cadherin" evidence="6">
    <location>
        <begin position="673"/>
        <end position="767"/>
    </location>
</feature>
<evidence type="ECO:0000256" key="5">
    <source>
        <dbReference type="SAM" id="SignalP"/>
    </source>
</evidence>
<evidence type="ECO:0000313" key="8">
    <source>
        <dbReference type="Proteomes" id="UP001302349"/>
    </source>
</evidence>
<keyword evidence="8" id="KW-1185">Reference proteome</keyword>
<reference evidence="7 8" key="1">
    <citation type="journal article" date="2023" name="Microbiol. Resour. Announc.">
        <title>Complete Genome Sequence of Imperialibacter roseus strain P4T.</title>
        <authorList>
            <person name="Tizabi D.R."/>
            <person name="Bachvaroff T."/>
            <person name="Hill R.T."/>
        </authorList>
    </citation>
    <scope>NUCLEOTIDE SEQUENCE [LARGE SCALE GENOMIC DNA]</scope>
    <source>
        <strain evidence="7 8">P4T</strain>
    </source>
</reference>
<evidence type="ECO:0000256" key="4">
    <source>
        <dbReference type="ARBA" id="ARBA00023136"/>
    </source>
</evidence>
<dbReference type="InterPro" id="IPR039808">
    <property type="entry name" value="Cadherin"/>
</dbReference>
<dbReference type="Gene3D" id="2.130.10.30">
    <property type="entry name" value="Regulator of chromosome condensation 1/beta-lactamase-inhibitor protein II"/>
    <property type="match status" value="2"/>
</dbReference>
<evidence type="ECO:0000256" key="1">
    <source>
        <dbReference type="ARBA" id="ARBA00004370"/>
    </source>
</evidence>
<dbReference type="NCBIfam" id="TIGR04183">
    <property type="entry name" value="Por_Secre_tail"/>
    <property type="match status" value="1"/>
</dbReference>
<dbReference type="SMART" id="SM00112">
    <property type="entry name" value="CA"/>
    <property type="match status" value="5"/>
</dbReference>
<dbReference type="PANTHER" id="PTHR24027">
    <property type="entry name" value="CADHERIN-23"/>
    <property type="match status" value="1"/>
</dbReference>
<dbReference type="InterPro" id="IPR002126">
    <property type="entry name" value="Cadherin-like_dom"/>
</dbReference>
<dbReference type="PROSITE" id="PS50268">
    <property type="entry name" value="CADHERIN_2"/>
    <property type="match status" value="5"/>
</dbReference>
<organism evidence="7 8">
    <name type="scientific">Imperialibacter roseus</name>
    <dbReference type="NCBI Taxonomy" id="1324217"/>
    <lineage>
        <taxon>Bacteria</taxon>
        <taxon>Pseudomonadati</taxon>
        <taxon>Bacteroidota</taxon>
        <taxon>Cytophagia</taxon>
        <taxon>Cytophagales</taxon>
        <taxon>Flammeovirgaceae</taxon>
        <taxon>Imperialibacter</taxon>
    </lineage>
</organism>
<feature type="domain" description="Cadherin" evidence="6">
    <location>
        <begin position="461"/>
        <end position="563"/>
    </location>
</feature>
<dbReference type="InterPro" id="IPR009091">
    <property type="entry name" value="RCC1/BLIP-II"/>
</dbReference>
<evidence type="ECO:0000256" key="3">
    <source>
        <dbReference type="ARBA" id="ARBA00022837"/>
    </source>
</evidence>
<feature type="signal peptide" evidence="5">
    <location>
        <begin position="1"/>
        <end position="20"/>
    </location>
</feature>
<dbReference type="RefSeq" id="WP_317489852.1">
    <property type="nucleotide sequence ID" value="NZ_CP136051.1"/>
</dbReference>
<feature type="chain" id="PRO_5047392239" evidence="5">
    <location>
        <begin position="21"/>
        <end position="1219"/>
    </location>
</feature>
<gene>
    <name evidence="7" type="ORF">RT717_00840</name>
</gene>
<dbReference type="Gene3D" id="2.60.40.60">
    <property type="entry name" value="Cadherins"/>
    <property type="match status" value="4"/>
</dbReference>
<dbReference type="Pfam" id="PF18962">
    <property type="entry name" value="Por_Secre_tail"/>
    <property type="match status" value="1"/>
</dbReference>
<dbReference type="Gene3D" id="2.60.40.10">
    <property type="entry name" value="Immunoglobulins"/>
    <property type="match status" value="1"/>
</dbReference>
<dbReference type="InterPro" id="IPR026444">
    <property type="entry name" value="Secre_tail"/>
</dbReference>
<evidence type="ECO:0000259" key="6">
    <source>
        <dbReference type="PROSITE" id="PS50268"/>
    </source>
</evidence>
<accession>A0ABZ0IRG2</accession>
<dbReference type="PROSITE" id="PS50012">
    <property type="entry name" value="RCC1_3"/>
    <property type="match status" value="2"/>
</dbReference>
<comment type="subcellular location">
    <subcellularLocation>
        <location evidence="1">Membrane</location>
    </subcellularLocation>
</comment>
<keyword evidence="3" id="KW-0106">Calcium</keyword>
<dbReference type="SUPFAM" id="SSF49313">
    <property type="entry name" value="Cadherin-like"/>
    <property type="match status" value="5"/>
</dbReference>
<dbReference type="InterPro" id="IPR015919">
    <property type="entry name" value="Cadherin-like_sf"/>
</dbReference>
<dbReference type="Gene3D" id="2.60.40.740">
    <property type="match status" value="1"/>
</dbReference>
<dbReference type="Proteomes" id="UP001302349">
    <property type="component" value="Chromosome"/>
</dbReference>
<evidence type="ECO:0000256" key="2">
    <source>
        <dbReference type="ARBA" id="ARBA00022737"/>
    </source>
</evidence>
<dbReference type="Pfam" id="PF00028">
    <property type="entry name" value="Cadherin"/>
    <property type="match status" value="4"/>
</dbReference>
<dbReference type="Pfam" id="PF00415">
    <property type="entry name" value="RCC1"/>
    <property type="match status" value="2"/>
</dbReference>
<dbReference type="InterPro" id="IPR000408">
    <property type="entry name" value="Reg_chr_condens"/>
</dbReference>
<protein>
    <submittedName>
        <fullName evidence="7">Cadherin domain-containing protein</fullName>
    </submittedName>
</protein>
<keyword evidence="5" id="KW-0732">Signal</keyword>
<dbReference type="PRINTS" id="PR00205">
    <property type="entry name" value="CADHERIN"/>
</dbReference>
<proteinExistence type="predicted"/>
<dbReference type="CDD" id="cd11304">
    <property type="entry name" value="Cadherin_repeat"/>
    <property type="match status" value="5"/>
</dbReference>
<dbReference type="SUPFAM" id="SSF50985">
    <property type="entry name" value="RCC1/BLIP-II"/>
    <property type="match status" value="2"/>
</dbReference>